<dbReference type="PANTHER" id="PTHR42711:SF5">
    <property type="entry name" value="ABC TRANSPORTER ATP-BINDING PROTEIN NATA"/>
    <property type="match status" value="1"/>
</dbReference>
<dbReference type="AlphaFoldDB" id="A0A7V5RNZ6"/>
<dbReference type="EMBL" id="DRLI01000034">
    <property type="protein sequence ID" value="HHM01515.1"/>
    <property type="molecule type" value="Genomic_DNA"/>
</dbReference>
<evidence type="ECO:0000256" key="1">
    <source>
        <dbReference type="ARBA" id="ARBA00005417"/>
    </source>
</evidence>
<dbReference type="Pfam" id="PF00005">
    <property type="entry name" value="ABC_tran"/>
    <property type="match status" value="1"/>
</dbReference>
<protein>
    <submittedName>
        <fullName evidence="7">ATP-binding cassette domain-containing protein</fullName>
    </submittedName>
</protein>
<feature type="non-terminal residue" evidence="7">
    <location>
        <position position="84"/>
    </location>
</feature>
<evidence type="ECO:0000256" key="3">
    <source>
        <dbReference type="ARBA" id="ARBA00022458"/>
    </source>
</evidence>
<organism evidence="7">
    <name type="scientific">Caldithrix abyssi</name>
    <dbReference type="NCBI Taxonomy" id="187145"/>
    <lineage>
        <taxon>Bacteria</taxon>
        <taxon>Pseudomonadati</taxon>
        <taxon>Calditrichota</taxon>
        <taxon>Calditrichia</taxon>
        <taxon>Calditrichales</taxon>
        <taxon>Calditrichaceae</taxon>
        <taxon>Caldithrix</taxon>
    </lineage>
</organism>
<keyword evidence="5 7" id="KW-0067">ATP-binding</keyword>
<keyword evidence="4" id="KW-0547">Nucleotide-binding</keyword>
<keyword evidence="2" id="KW-0813">Transport</keyword>
<dbReference type="GO" id="GO:0005524">
    <property type="term" value="F:ATP binding"/>
    <property type="evidence" value="ECO:0007669"/>
    <property type="project" value="UniProtKB-KW"/>
</dbReference>
<dbReference type="Proteomes" id="UP000885771">
    <property type="component" value="Unassembled WGS sequence"/>
</dbReference>
<name>A0A7V5RNZ6_CALAY</name>
<evidence type="ECO:0000256" key="2">
    <source>
        <dbReference type="ARBA" id="ARBA00022448"/>
    </source>
</evidence>
<reference evidence="7" key="1">
    <citation type="journal article" date="2020" name="mSystems">
        <title>Genome- and Community-Level Interaction Insights into Carbon Utilization and Element Cycling Functions of Hydrothermarchaeota in Hydrothermal Sediment.</title>
        <authorList>
            <person name="Zhou Z."/>
            <person name="Liu Y."/>
            <person name="Xu W."/>
            <person name="Pan J."/>
            <person name="Luo Z.H."/>
            <person name="Li M."/>
        </authorList>
    </citation>
    <scope>NUCLEOTIDE SEQUENCE [LARGE SCALE GENOMIC DNA]</scope>
    <source>
        <strain evidence="7">HyVt-460</strain>
    </source>
</reference>
<gene>
    <name evidence="7" type="ORF">ENJ15_00770</name>
</gene>
<dbReference type="GO" id="GO:0016887">
    <property type="term" value="F:ATP hydrolysis activity"/>
    <property type="evidence" value="ECO:0007669"/>
    <property type="project" value="InterPro"/>
</dbReference>
<evidence type="ECO:0000259" key="6">
    <source>
        <dbReference type="Pfam" id="PF00005"/>
    </source>
</evidence>
<dbReference type="SUPFAM" id="SSF52540">
    <property type="entry name" value="P-loop containing nucleoside triphosphate hydrolases"/>
    <property type="match status" value="1"/>
</dbReference>
<sequence length="84" mass="9126">MMAAIELINLHKQYGETRAVDGLSLEVDFGEIVGLIGPDGAGKTSTLRMVVTLLRPNAGDILFMGKDALREVAWVRAHVGYMPQ</sequence>
<evidence type="ECO:0000313" key="7">
    <source>
        <dbReference type="EMBL" id="HHM01515.1"/>
    </source>
</evidence>
<comment type="similarity">
    <text evidence="1">Belongs to the ABC transporter superfamily.</text>
</comment>
<dbReference type="InterPro" id="IPR003439">
    <property type="entry name" value="ABC_transporter-like_ATP-bd"/>
</dbReference>
<evidence type="ECO:0000256" key="4">
    <source>
        <dbReference type="ARBA" id="ARBA00022741"/>
    </source>
</evidence>
<dbReference type="InterPro" id="IPR050763">
    <property type="entry name" value="ABC_transporter_ATP-binding"/>
</dbReference>
<feature type="domain" description="ABC transporter" evidence="6">
    <location>
        <begin position="21"/>
        <end position="84"/>
    </location>
</feature>
<accession>A0A7V5RNZ6</accession>
<dbReference type="PANTHER" id="PTHR42711">
    <property type="entry name" value="ABC TRANSPORTER ATP-BINDING PROTEIN"/>
    <property type="match status" value="1"/>
</dbReference>
<comment type="caution">
    <text evidence="7">The sequence shown here is derived from an EMBL/GenBank/DDBJ whole genome shotgun (WGS) entry which is preliminary data.</text>
</comment>
<evidence type="ECO:0000256" key="5">
    <source>
        <dbReference type="ARBA" id="ARBA00022840"/>
    </source>
</evidence>
<keyword evidence="3" id="KW-0536">Nodulation</keyword>
<dbReference type="Gene3D" id="3.40.50.300">
    <property type="entry name" value="P-loop containing nucleotide triphosphate hydrolases"/>
    <property type="match status" value="1"/>
</dbReference>
<dbReference type="InterPro" id="IPR027417">
    <property type="entry name" value="P-loop_NTPase"/>
</dbReference>
<proteinExistence type="inferred from homology"/>